<gene>
    <name evidence="1" type="ORF">B296_00010329</name>
</gene>
<protein>
    <submittedName>
        <fullName evidence="1">Uncharacterized protein</fullName>
    </submittedName>
</protein>
<dbReference type="Proteomes" id="UP000287651">
    <property type="component" value="Unassembled WGS sequence"/>
</dbReference>
<dbReference type="EMBL" id="AMZH03000648">
    <property type="protein sequence ID" value="RRT82670.1"/>
    <property type="molecule type" value="Genomic_DNA"/>
</dbReference>
<evidence type="ECO:0000313" key="1">
    <source>
        <dbReference type="EMBL" id="RRT82670.1"/>
    </source>
</evidence>
<comment type="caution">
    <text evidence="1">The sequence shown here is derived from an EMBL/GenBank/DDBJ whole genome shotgun (WGS) entry which is preliminary data.</text>
</comment>
<name>A0A427B2H8_ENSVE</name>
<accession>A0A427B2H8</accession>
<organism evidence="1 2">
    <name type="scientific">Ensete ventricosum</name>
    <name type="common">Abyssinian banana</name>
    <name type="synonym">Musa ensete</name>
    <dbReference type="NCBI Taxonomy" id="4639"/>
    <lineage>
        <taxon>Eukaryota</taxon>
        <taxon>Viridiplantae</taxon>
        <taxon>Streptophyta</taxon>
        <taxon>Embryophyta</taxon>
        <taxon>Tracheophyta</taxon>
        <taxon>Spermatophyta</taxon>
        <taxon>Magnoliopsida</taxon>
        <taxon>Liliopsida</taxon>
        <taxon>Zingiberales</taxon>
        <taxon>Musaceae</taxon>
        <taxon>Ensete</taxon>
    </lineage>
</organism>
<reference evidence="1 2" key="1">
    <citation type="journal article" date="2014" name="Agronomy (Basel)">
        <title>A Draft Genome Sequence for Ensete ventricosum, the Drought-Tolerant Tree Against Hunger.</title>
        <authorList>
            <person name="Harrison J."/>
            <person name="Moore K.A."/>
            <person name="Paszkiewicz K."/>
            <person name="Jones T."/>
            <person name="Grant M."/>
            <person name="Ambacheew D."/>
            <person name="Muzemil S."/>
            <person name="Studholme D.J."/>
        </authorList>
    </citation>
    <scope>NUCLEOTIDE SEQUENCE [LARGE SCALE GENOMIC DNA]</scope>
</reference>
<dbReference type="AlphaFoldDB" id="A0A427B2H8"/>
<sequence>MVPSNAQVKFLEISDQKKFIVLRKRKRHESKVAKVGEDEGGCEEELDYHVIGMICEGIEENEARGVDDESAQEEGGPRDQCLSNIIGLVDAHPLEARLKTLELIVSTEEAAYVQRATM</sequence>
<evidence type="ECO:0000313" key="2">
    <source>
        <dbReference type="Proteomes" id="UP000287651"/>
    </source>
</evidence>
<proteinExistence type="predicted"/>